<dbReference type="NCBIfam" id="TIGR00756">
    <property type="entry name" value="PPR"/>
    <property type="match status" value="2"/>
</dbReference>
<dbReference type="Proteomes" id="UP001163823">
    <property type="component" value="Chromosome 14"/>
</dbReference>
<keyword evidence="1" id="KW-0677">Repeat</keyword>
<feature type="repeat" description="PPR" evidence="2">
    <location>
        <begin position="490"/>
        <end position="524"/>
    </location>
</feature>
<accession>A0AAD7KPS4</accession>
<evidence type="ECO:0000256" key="2">
    <source>
        <dbReference type="PROSITE-ProRule" id="PRU00708"/>
    </source>
</evidence>
<keyword evidence="4" id="KW-1185">Reference proteome</keyword>
<dbReference type="FunFam" id="1.25.40.10:FF:000158">
    <property type="entry name" value="pentatricopeptide repeat-containing protein At2g33680"/>
    <property type="match status" value="1"/>
</dbReference>
<feature type="repeat" description="PPR" evidence="2">
    <location>
        <begin position="82"/>
        <end position="116"/>
    </location>
</feature>
<dbReference type="Gene3D" id="1.25.40.10">
    <property type="entry name" value="Tetratricopeptide repeat domain"/>
    <property type="match status" value="5"/>
</dbReference>
<organism evidence="3 4">
    <name type="scientific">Quillaja saponaria</name>
    <name type="common">Soap bark tree</name>
    <dbReference type="NCBI Taxonomy" id="32244"/>
    <lineage>
        <taxon>Eukaryota</taxon>
        <taxon>Viridiplantae</taxon>
        <taxon>Streptophyta</taxon>
        <taxon>Embryophyta</taxon>
        <taxon>Tracheophyta</taxon>
        <taxon>Spermatophyta</taxon>
        <taxon>Magnoliopsida</taxon>
        <taxon>eudicotyledons</taxon>
        <taxon>Gunneridae</taxon>
        <taxon>Pentapetalae</taxon>
        <taxon>rosids</taxon>
        <taxon>fabids</taxon>
        <taxon>Fabales</taxon>
        <taxon>Quillajaceae</taxon>
        <taxon>Quillaja</taxon>
    </lineage>
</organism>
<dbReference type="Pfam" id="PF12854">
    <property type="entry name" value="PPR_1"/>
    <property type="match status" value="1"/>
</dbReference>
<protein>
    <submittedName>
        <fullName evidence="3">Pentatricopeptide repeat-containing protein family</fullName>
    </submittedName>
</protein>
<dbReference type="PANTHER" id="PTHR47926:SF442">
    <property type="entry name" value="PUTATIVE-RELATED"/>
    <property type="match status" value="1"/>
</dbReference>
<dbReference type="PANTHER" id="PTHR47926">
    <property type="entry name" value="PENTATRICOPEPTIDE REPEAT-CONTAINING PROTEIN"/>
    <property type="match status" value="1"/>
</dbReference>
<proteinExistence type="predicted"/>
<dbReference type="InterPro" id="IPR046960">
    <property type="entry name" value="PPR_At4g14850-like_plant"/>
</dbReference>
<dbReference type="InterPro" id="IPR002885">
    <property type="entry name" value="PPR_rpt"/>
</dbReference>
<name>A0AAD7KPS4_QUISA</name>
<dbReference type="AlphaFoldDB" id="A0AAD7KPS4"/>
<dbReference type="PROSITE" id="PS51375">
    <property type="entry name" value="PPR"/>
    <property type="match status" value="4"/>
</dbReference>
<evidence type="ECO:0000313" key="4">
    <source>
        <dbReference type="Proteomes" id="UP001163823"/>
    </source>
</evidence>
<dbReference type="Pfam" id="PF01535">
    <property type="entry name" value="PPR"/>
    <property type="match status" value="2"/>
</dbReference>
<evidence type="ECO:0000313" key="3">
    <source>
        <dbReference type="EMBL" id="KAJ7943658.1"/>
    </source>
</evidence>
<feature type="repeat" description="PPR" evidence="2">
    <location>
        <begin position="285"/>
        <end position="319"/>
    </location>
</feature>
<dbReference type="GO" id="GO:0003723">
    <property type="term" value="F:RNA binding"/>
    <property type="evidence" value="ECO:0007669"/>
    <property type="project" value="InterPro"/>
</dbReference>
<sequence>MINLSPKFSCAKWLPILRTIVTSIPKCFTPIDQSCPPLVLDSYLEGSIIDAVYFKNREIDNFIKSGNLNSAFRSFNEMTMCDVVTYNLLISGLHRYGLSEQALPLYAEMVFHGIKESGSTFSSVLGICGDGGFLREGIQVHCRVVGLGFSLNLFVRGSLINLYMQMGYHDVALKLFDELPERNLAIWNLVLRGFCKLGRLDELLRFHARMELEGVEPNGLTYCYFLRGCSIERSLHAGKKLQCLVVKLGLVDANIYVANALVDFYSALGFLVDARKSFEAIPVEDVISWNSLVAVYTDCDLVSDALELLTCMQLWGKRPSIRSLVGILNFSSRNENISLGKQIHCCVLKLGFDNDSVHIQSALIDMYGKCGEVESSVDVFESLPKRTLECYNSLMTSLLYCCAIEAVVEIFSLIVDEGVGLDGVTFSTTMKALLMSASASLVSCQLLHCLAIKSGLELDSAVGCSLIDAYSKCGHVVLSWQVFKGLHSPNAICFTSMINGYARNGMGREGLEMLQAMINKGLKPDNVTFLCALTGCNHEGLVEEGRLVLDSVKSLSGVHPDRQHFSCMIDLLCRAGLLYEAEDLLQQSPGKGDCVMWTSLLRSCRVHKNEVIGRRAARVLMEFDLEDPGVWLQASNFYSEIGEFDTSNQIREVAVARKMTREIGRSLIELK</sequence>
<feature type="repeat" description="PPR" evidence="2">
    <location>
        <begin position="183"/>
        <end position="217"/>
    </location>
</feature>
<comment type="caution">
    <text evidence="3">The sequence shown here is derived from an EMBL/GenBank/DDBJ whole genome shotgun (WGS) entry which is preliminary data.</text>
</comment>
<dbReference type="KEGG" id="qsa:O6P43_033177"/>
<dbReference type="Pfam" id="PF13041">
    <property type="entry name" value="PPR_2"/>
    <property type="match status" value="3"/>
</dbReference>
<dbReference type="GO" id="GO:0099402">
    <property type="term" value="P:plant organ development"/>
    <property type="evidence" value="ECO:0007669"/>
    <property type="project" value="UniProtKB-ARBA"/>
</dbReference>
<reference evidence="3" key="1">
    <citation type="journal article" date="2023" name="Science">
        <title>Elucidation of the pathway for biosynthesis of saponin adjuvants from the soapbark tree.</title>
        <authorList>
            <person name="Reed J."/>
            <person name="Orme A."/>
            <person name="El-Demerdash A."/>
            <person name="Owen C."/>
            <person name="Martin L.B.B."/>
            <person name="Misra R.C."/>
            <person name="Kikuchi S."/>
            <person name="Rejzek M."/>
            <person name="Martin A.C."/>
            <person name="Harkess A."/>
            <person name="Leebens-Mack J."/>
            <person name="Louveau T."/>
            <person name="Stephenson M.J."/>
            <person name="Osbourn A."/>
        </authorList>
    </citation>
    <scope>NUCLEOTIDE SEQUENCE</scope>
    <source>
        <strain evidence="3">S10</strain>
    </source>
</reference>
<gene>
    <name evidence="3" type="ORF">O6P43_033177</name>
</gene>
<dbReference type="GO" id="GO:0009451">
    <property type="term" value="P:RNA modification"/>
    <property type="evidence" value="ECO:0007669"/>
    <property type="project" value="InterPro"/>
</dbReference>
<dbReference type="EMBL" id="JARAOO010000014">
    <property type="protein sequence ID" value="KAJ7943658.1"/>
    <property type="molecule type" value="Genomic_DNA"/>
</dbReference>
<dbReference type="InterPro" id="IPR011990">
    <property type="entry name" value="TPR-like_helical_dom_sf"/>
</dbReference>
<evidence type="ECO:0000256" key="1">
    <source>
        <dbReference type="ARBA" id="ARBA00022737"/>
    </source>
</evidence>